<feature type="transmembrane region" description="Helical" evidence="1">
    <location>
        <begin position="103"/>
        <end position="122"/>
    </location>
</feature>
<sequence>MKEAKKKSPARIYVTFAVIIIICGLIGGIVGVAAVSNEFSVRNLGDQLNQLLASLGPWCYLPGFLLLVGATWYYFRGKRMIPQALEDDELFPQANLTFCRAMFLANLATVLMFLAMALGYAASWGFNLSWFLLIGHIIWMAAIQARIISATKKLFPEKRGDIFDFKFQKDWYESCDEAERQQIAQCSYQAFKVMGLIFPGIMAILSILSVIDLVAPSYSLLVGGLWLVQQFVYNYTSLQMDKKRS</sequence>
<dbReference type="AlphaFoldDB" id="A0A9D0YT62"/>
<name>A0A9D0YT62_9FIRM</name>
<evidence type="ECO:0000313" key="3">
    <source>
        <dbReference type="Proteomes" id="UP000886879"/>
    </source>
</evidence>
<keyword evidence="1" id="KW-0812">Transmembrane</keyword>
<evidence type="ECO:0000256" key="1">
    <source>
        <dbReference type="SAM" id="Phobius"/>
    </source>
</evidence>
<comment type="caution">
    <text evidence="2">The sequence shown here is derived from an EMBL/GenBank/DDBJ whole genome shotgun (WGS) entry which is preliminary data.</text>
</comment>
<keyword evidence="1" id="KW-1133">Transmembrane helix</keyword>
<gene>
    <name evidence="2" type="ORF">IAD31_04745</name>
</gene>
<protein>
    <submittedName>
        <fullName evidence="2">DUF3169 family protein</fullName>
    </submittedName>
</protein>
<dbReference type="InterPro" id="IPR021509">
    <property type="entry name" value="DUF3169"/>
</dbReference>
<dbReference type="Pfam" id="PF11368">
    <property type="entry name" value="DUF3169"/>
    <property type="match status" value="1"/>
</dbReference>
<accession>A0A9D0YT62</accession>
<feature type="transmembrane region" description="Helical" evidence="1">
    <location>
        <begin position="128"/>
        <end position="149"/>
    </location>
</feature>
<dbReference type="EMBL" id="DVFO01000046">
    <property type="protein sequence ID" value="HIQ60886.1"/>
    <property type="molecule type" value="Genomic_DNA"/>
</dbReference>
<proteinExistence type="predicted"/>
<reference evidence="2" key="1">
    <citation type="submission" date="2020-10" db="EMBL/GenBank/DDBJ databases">
        <authorList>
            <person name="Gilroy R."/>
        </authorList>
    </citation>
    <scope>NUCLEOTIDE SEQUENCE</scope>
    <source>
        <strain evidence="2">ChiGjej2B2-12916</strain>
    </source>
</reference>
<feature type="transmembrane region" description="Helical" evidence="1">
    <location>
        <begin position="55"/>
        <end position="75"/>
    </location>
</feature>
<keyword evidence="1" id="KW-0472">Membrane</keyword>
<evidence type="ECO:0000313" key="2">
    <source>
        <dbReference type="EMBL" id="HIQ60886.1"/>
    </source>
</evidence>
<organism evidence="2 3">
    <name type="scientific">Candidatus Enterenecus faecium</name>
    <dbReference type="NCBI Taxonomy" id="2840780"/>
    <lineage>
        <taxon>Bacteria</taxon>
        <taxon>Bacillati</taxon>
        <taxon>Bacillota</taxon>
        <taxon>Clostridia</taxon>
        <taxon>Eubacteriales</taxon>
        <taxon>Candidatus Enterenecus</taxon>
    </lineage>
</organism>
<reference evidence="2" key="2">
    <citation type="journal article" date="2021" name="PeerJ">
        <title>Extensive microbial diversity within the chicken gut microbiome revealed by metagenomics and culture.</title>
        <authorList>
            <person name="Gilroy R."/>
            <person name="Ravi A."/>
            <person name="Getino M."/>
            <person name="Pursley I."/>
            <person name="Horton D.L."/>
            <person name="Alikhan N.F."/>
            <person name="Baker D."/>
            <person name="Gharbi K."/>
            <person name="Hall N."/>
            <person name="Watson M."/>
            <person name="Adriaenssens E.M."/>
            <person name="Foster-Nyarko E."/>
            <person name="Jarju S."/>
            <person name="Secka A."/>
            <person name="Antonio M."/>
            <person name="Oren A."/>
            <person name="Chaudhuri R.R."/>
            <person name="La Ragione R."/>
            <person name="Hildebrand F."/>
            <person name="Pallen M.J."/>
        </authorList>
    </citation>
    <scope>NUCLEOTIDE SEQUENCE</scope>
    <source>
        <strain evidence="2">ChiGjej2B2-12916</strain>
    </source>
</reference>
<feature type="transmembrane region" description="Helical" evidence="1">
    <location>
        <begin position="12"/>
        <end position="35"/>
    </location>
</feature>
<dbReference type="Proteomes" id="UP000886879">
    <property type="component" value="Unassembled WGS sequence"/>
</dbReference>
<feature type="transmembrane region" description="Helical" evidence="1">
    <location>
        <begin position="190"/>
        <end position="211"/>
    </location>
</feature>